<dbReference type="Proteomes" id="UP000217199">
    <property type="component" value="Unassembled WGS sequence"/>
</dbReference>
<reference evidence="2 3" key="1">
    <citation type="journal article" date="2017" name="Mol. Ecol.">
        <title>Comparative and population genomic landscape of Phellinus noxius: A hypervariable fungus causing root rot in trees.</title>
        <authorList>
            <person name="Chung C.L."/>
            <person name="Lee T.J."/>
            <person name="Akiba M."/>
            <person name="Lee H.H."/>
            <person name="Kuo T.H."/>
            <person name="Liu D."/>
            <person name="Ke H.M."/>
            <person name="Yokoi T."/>
            <person name="Roa M.B."/>
            <person name="Lu M.J."/>
            <person name="Chang Y.Y."/>
            <person name="Ann P.J."/>
            <person name="Tsai J.N."/>
            <person name="Chen C.Y."/>
            <person name="Tzean S.S."/>
            <person name="Ota Y."/>
            <person name="Hattori T."/>
            <person name="Sahashi N."/>
            <person name="Liou R.F."/>
            <person name="Kikuchi T."/>
            <person name="Tsai I.J."/>
        </authorList>
    </citation>
    <scope>NUCLEOTIDE SEQUENCE [LARGE SCALE GENOMIC DNA]</scope>
    <source>
        <strain evidence="2 3">FFPRI411160</strain>
    </source>
</reference>
<comment type="caution">
    <text evidence="2">The sequence shown here is derived from an EMBL/GenBank/DDBJ whole genome shotgun (WGS) entry which is preliminary data.</text>
</comment>
<gene>
    <name evidence="2" type="ORF">PNOK_0041400</name>
</gene>
<sequence length="115" mass="12102">MSPVATKTSSSPSKAVADVSVTISTSKATASSTDAPERTDLAPVSELTKEEDLLKEYSKELYVYTLDLLNSVRIDNAHKGVGGKTYALKRTISDIAVPLKTASISESSKPAKAAV</sequence>
<evidence type="ECO:0000313" key="2">
    <source>
        <dbReference type="EMBL" id="PAV23346.1"/>
    </source>
</evidence>
<name>A0A286UUR4_9AGAM</name>
<keyword evidence="3" id="KW-1185">Reference proteome</keyword>
<dbReference type="AlphaFoldDB" id="A0A286UUR4"/>
<protein>
    <submittedName>
        <fullName evidence="2">Uncharacterized protein</fullName>
    </submittedName>
</protein>
<feature type="region of interest" description="Disordered" evidence="1">
    <location>
        <begin position="25"/>
        <end position="44"/>
    </location>
</feature>
<dbReference type="InParanoid" id="A0A286UUR4"/>
<organism evidence="2 3">
    <name type="scientific">Pyrrhoderma noxium</name>
    <dbReference type="NCBI Taxonomy" id="2282107"/>
    <lineage>
        <taxon>Eukaryota</taxon>
        <taxon>Fungi</taxon>
        <taxon>Dikarya</taxon>
        <taxon>Basidiomycota</taxon>
        <taxon>Agaricomycotina</taxon>
        <taxon>Agaricomycetes</taxon>
        <taxon>Hymenochaetales</taxon>
        <taxon>Hymenochaetaceae</taxon>
        <taxon>Pyrrhoderma</taxon>
    </lineage>
</organism>
<dbReference type="OrthoDB" id="3256913at2759"/>
<dbReference type="EMBL" id="NBII01000001">
    <property type="protein sequence ID" value="PAV23346.1"/>
    <property type="molecule type" value="Genomic_DNA"/>
</dbReference>
<evidence type="ECO:0000313" key="3">
    <source>
        <dbReference type="Proteomes" id="UP000217199"/>
    </source>
</evidence>
<proteinExistence type="predicted"/>
<evidence type="ECO:0000256" key="1">
    <source>
        <dbReference type="SAM" id="MobiDB-lite"/>
    </source>
</evidence>
<accession>A0A286UUR4</accession>